<dbReference type="PANTHER" id="PTHR47370">
    <property type="entry name" value="ACYL-COA N-ACYLTRANSFERASES (NAT) SUPERFAMILY PROTEIN"/>
    <property type="match status" value="1"/>
</dbReference>
<dbReference type="Proteomes" id="UP001642260">
    <property type="component" value="Unassembled WGS sequence"/>
</dbReference>
<name>A0ABC8JJ51_ERUVS</name>
<reference evidence="2 3" key="1">
    <citation type="submission" date="2022-03" db="EMBL/GenBank/DDBJ databases">
        <authorList>
            <person name="Macdonald S."/>
            <person name="Ahmed S."/>
            <person name="Newling K."/>
        </authorList>
    </citation>
    <scope>NUCLEOTIDE SEQUENCE [LARGE SCALE GENOMIC DNA]</scope>
</reference>
<comment type="caution">
    <text evidence="2">The sequence shown here is derived from an EMBL/GenBank/DDBJ whole genome shotgun (WGS) entry which is preliminary data.</text>
</comment>
<dbReference type="PANTHER" id="PTHR47370:SF6">
    <property type="entry name" value="N-ACETYLTRANSFERASE HLS1-RELATED"/>
    <property type="match status" value="1"/>
</dbReference>
<accession>A0ABC8JJ51</accession>
<dbReference type="AlphaFoldDB" id="A0ABC8JJ51"/>
<protein>
    <submittedName>
        <fullName evidence="2">Uncharacterized protein</fullName>
    </submittedName>
</protein>
<dbReference type="InterPro" id="IPR052810">
    <property type="entry name" value="Plant_NAT"/>
</dbReference>
<dbReference type="EMBL" id="CAKOAT010112932">
    <property type="protein sequence ID" value="CAH8330207.1"/>
    <property type="molecule type" value="Genomic_DNA"/>
</dbReference>
<sequence>MWSKIAAEVAADVVVREYDEETDKRDVEEMERECDETGPHGKPAMVSDLLGDPVGRVRHFPSHTMLVAEYGEGRKMVGVVRGCVKTVTRGNSISVKLAYVLGLRVSPFHR</sequence>
<evidence type="ECO:0000313" key="3">
    <source>
        <dbReference type="Proteomes" id="UP001642260"/>
    </source>
</evidence>
<proteinExistence type="predicted"/>
<gene>
    <name evidence="2" type="ORF">ERUC_LOCUS11887</name>
</gene>
<organism evidence="2 3">
    <name type="scientific">Eruca vesicaria subsp. sativa</name>
    <name type="common">Garden rocket</name>
    <name type="synonym">Eruca sativa</name>
    <dbReference type="NCBI Taxonomy" id="29727"/>
    <lineage>
        <taxon>Eukaryota</taxon>
        <taxon>Viridiplantae</taxon>
        <taxon>Streptophyta</taxon>
        <taxon>Embryophyta</taxon>
        <taxon>Tracheophyta</taxon>
        <taxon>Spermatophyta</taxon>
        <taxon>Magnoliopsida</taxon>
        <taxon>eudicotyledons</taxon>
        <taxon>Gunneridae</taxon>
        <taxon>Pentapetalae</taxon>
        <taxon>rosids</taxon>
        <taxon>malvids</taxon>
        <taxon>Brassicales</taxon>
        <taxon>Brassicaceae</taxon>
        <taxon>Brassiceae</taxon>
        <taxon>Eruca</taxon>
    </lineage>
</organism>
<keyword evidence="3" id="KW-1185">Reference proteome</keyword>
<evidence type="ECO:0000313" key="2">
    <source>
        <dbReference type="EMBL" id="CAH8330207.1"/>
    </source>
</evidence>
<feature type="region of interest" description="Disordered" evidence="1">
    <location>
        <begin position="22"/>
        <end position="45"/>
    </location>
</feature>
<evidence type="ECO:0000256" key="1">
    <source>
        <dbReference type="SAM" id="MobiDB-lite"/>
    </source>
</evidence>